<accession>A0A517NLF0</accession>
<feature type="compositionally biased region" description="Polar residues" evidence="7">
    <location>
        <begin position="333"/>
        <end position="344"/>
    </location>
</feature>
<keyword evidence="4 8" id="KW-0812">Transmembrane</keyword>
<dbReference type="InterPro" id="IPR010920">
    <property type="entry name" value="LSM_dom_sf"/>
</dbReference>
<evidence type="ECO:0000313" key="12">
    <source>
        <dbReference type="Proteomes" id="UP000318538"/>
    </source>
</evidence>
<dbReference type="InterPro" id="IPR023408">
    <property type="entry name" value="MscS_beta-dom_sf"/>
</dbReference>
<dbReference type="InterPro" id="IPR011014">
    <property type="entry name" value="MscS_channel_TM-2"/>
</dbReference>
<evidence type="ECO:0000259" key="9">
    <source>
        <dbReference type="Pfam" id="PF00924"/>
    </source>
</evidence>
<evidence type="ECO:0000256" key="5">
    <source>
        <dbReference type="ARBA" id="ARBA00022989"/>
    </source>
</evidence>
<dbReference type="PANTHER" id="PTHR30221:SF1">
    <property type="entry name" value="SMALL-CONDUCTANCE MECHANOSENSITIVE CHANNEL"/>
    <property type="match status" value="1"/>
</dbReference>
<dbReference type="Gene3D" id="1.10.287.1260">
    <property type="match status" value="1"/>
</dbReference>
<keyword evidence="6 8" id="KW-0472">Membrane</keyword>
<gene>
    <name evidence="11" type="primary">mscS_4</name>
    <name evidence="11" type="ORF">K227x_63380</name>
</gene>
<dbReference type="InterPro" id="IPR006685">
    <property type="entry name" value="MscS_channel_2nd"/>
</dbReference>
<feature type="domain" description="Mechanosensitive ion channel MscS C-terminal" evidence="10">
    <location>
        <begin position="218"/>
        <end position="302"/>
    </location>
</feature>
<protein>
    <submittedName>
        <fullName evidence="11">Small-conductance mechanosensitive channel</fullName>
    </submittedName>
</protein>
<evidence type="ECO:0000256" key="1">
    <source>
        <dbReference type="ARBA" id="ARBA00004651"/>
    </source>
</evidence>
<dbReference type="Pfam" id="PF00924">
    <property type="entry name" value="MS_channel_2nd"/>
    <property type="match status" value="1"/>
</dbReference>
<evidence type="ECO:0000256" key="7">
    <source>
        <dbReference type="SAM" id="MobiDB-lite"/>
    </source>
</evidence>
<comment type="subcellular location">
    <subcellularLocation>
        <location evidence="1">Cell membrane</location>
        <topology evidence="1">Multi-pass membrane protein</topology>
    </subcellularLocation>
</comment>
<dbReference type="GO" id="GO:0005886">
    <property type="term" value="C:plasma membrane"/>
    <property type="evidence" value="ECO:0007669"/>
    <property type="project" value="UniProtKB-SubCell"/>
</dbReference>
<dbReference type="SUPFAM" id="SSF50182">
    <property type="entry name" value="Sm-like ribonucleoproteins"/>
    <property type="match status" value="1"/>
</dbReference>
<keyword evidence="12" id="KW-1185">Reference proteome</keyword>
<dbReference type="Proteomes" id="UP000318538">
    <property type="component" value="Chromosome"/>
</dbReference>
<dbReference type="EMBL" id="CP036525">
    <property type="protein sequence ID" value="QDT07909.1"/>
    <property type="molecule type" value="Genomic_DNA"/>
</dbReference>
<dbReference type="InterPro" id="IPR049278">
    <property type="entry name" value="MS_channel_C"/>
</dbReference>
<dbReference type="AlphaFoldDB" id="A0A517NLF0"/>
<comment type="similarity">
    <text evidence="2">Belongs to the MscS (TC 1.A.23) family.</text>
</comment>
<feature type="region of interest" description="Disordered" evidence="7">
    <location>
        <begin position="315"/>
        <end position="344"/>
    </location>
</feature>
<keyword evidence="5 8" id="KW-1133">Transmembrane helix</keyword>
<dbReference type="GO" id="GO:0008381">
    <property type="term" value="F:mechanosensitive monoatomic ion channel activity"/>
    <property type="evidence" value="ECO:0007669"/>
    <property type="project" value="InterPro"/>
</dbReference>
<evidence type="ECO:0000256" key="6">
    <source>
        <dbReference type="ARBA" id="ARBA00023136"/>
    </source>
</evidence>
<dbReference type="SUPFAM" id="SSF82689">
    <property type="entry name" value="Mechanosensitive channel protein MscS (YggB), C-terminal domain"/>
    <property type="match status" value="1"/>
</dbReference>
<dbReference type="Gene3D" id="3.30.70.100">
    <property type="match status" value="1"/>
</dbReference>
<name>A0A517NLF0_9BACT</name>
<dbReference type="RefSeq" id="WP_246146375.1">
    <property type="nucleotide sequence ID" value="NZ_CP036525.1"/>
</dbReference>
<evidence type="ECO:0000313" key="11">
    <source>
        <dbReference type="EMBL" id="QDT07909.1"/>
    </source>
</evidence>
<feature type="transmembrane region" description="Helical" evidence="8">
    <location>
        <begin position="100"/>
        <end position="118"/>
    </location>
</feature>
<dbReference type="PANTHER" id="PTHR30221">
    <property type="entry name" value="SMALL-CONDUCTANCE MECHANOSENSITIVE CHANNEL"/>
    <property type="match status" value="1"/>
</dbReference>
<reference evidence="11 12" key="1">
    <citation type="submission" date="2019-02" db="EMBL/GenBank/DDBJ databases">
        <title>Deep-cultivation of Planctomycetes and their phenomic and genomic characterization uncovers novel biology.</title>
        <authorList>
            <person name="Wiegand S."/>
            <person name="Jogler M."/>
            <person name="Boedeker C."/>
            <person name="Pinto D."/>
            <person name="Vollmers J."/>
            <person name="Rivas-Marin E."/>
            <person name="Kohn T."/>
            <person name="Peeters S.H."/>
            <person name="Heuer A."/>
            <person name="Rast P."/>
            <person name="Oberbeckmann S."/>
            <person name="Bunk B."/>
            <person name="Jeske O."/>
            <person name="Meyerdierks A."/>
            <person name="Storesund J.E."/>
            <person name="Kallscheuer N."/>
            <person name="Luecker S."/>
            <person name="Lage O.M."/>
            <person name="Pohl T."/>
            <person name="Merkel B.J."/>
            <person name="Hornburger P."/>
            <person name="Mueller R.-W."/>
            <person name="Bruemmer F."/>
            <person name="Labrenz M."/>
            <person name="Spormann A.M."/>
            <person name="Op den Camp H."/>
            <person name="Overmann J."/>
            <person name="Amann R."/>
            <person name="Jetten M.S.M."/>
            <person name="Mascher T."/>
            <person name="Medema M.H."/>
            <person name="Devos D.P."/>
            <person name="Kaster A.-K."/>
            <person name="Ovreas L."/>
            <person name="Rohde M."/>
            <person name="Galperin M.Y."/>
            <person name="Jogler C."/>
        </authorList>
    </citation>
    <scope>NUCLEOTIDE SEQUENCE [LARGE SCALE GENOMIC DNA]</scope>
    <source>
        <strain evidence="11 12">K22_7</strain>
    </source>
</reference>
<evidence type="ECO:0000259" key="10">
    <source>
        <dbReference type="Pfam" id="PF21082"/>
    </source>
</evidence>
<evidence type="ECO:0000256" key="3">
    <source>
        <dbReference type="ARBA" id="ARBA00022475"/>
    </source>
</evidence>
<feature type="domain" description="Mechanosensitive ion channel MscS" evidence="9">
    <location>
        <begin position="145"/>
        <end position="210"/>
    </location>
</feature>
<dbReference type="SUPFAM" id="SSF82861">
    <property type="entry name" value="Mechanosensitive channel protein MscS (YggB), transmembrane region"/>
    <property type="match status" value="1"/>
</dbReference>
<evidence type="ECO:0000256" key="2">
    <source>
        <dbReference type="ARBA" id="ARBA00008017"/>
    </source>
</evidence>
<sequence length="344" mass="36864">MADTAEALTESGITESGITDPSIQEQSIADATDNMITKLTTEGDYTVLTDYAANHLAPSLFWAAVGLTIIFVGYLCAKYISRLISRPVCKRVDETLGRFIGKMVFYCIMFGITGAVLSKLGAPLGGLAAMLAAAGFAIGLAFQGTLSNFASGVLMLVFRPFKVGDVVNAGGVMGKVNEIDLFTTTLDTPDNRRIIVPNSSISSGTIENITFHAHRRVEVLVGVDYAADLDQTRAALENAIAQFSMATIQGEGRGGQVVLASLGDSAVNWKVRLWVAAANFWPVTESLTGEVKRQLDAAKISIPFPQLDVHINRDDEESVSRTRVRPARREISGTDSQSPLSRAS</sequence>
<dbReference type="InterPro" id="IPR011066">
    <property type="entry name" value="MscS_channel_C_sf"/>
</dbReference>
<organism evidence="11 12">
    <name type="scientific">Rubripirellula lacrimiformis</name>
    <dbReference type="NCBI Taxonomy" id="1930273"/>
    <lineage>
        <taxon>Bacteria</taxon>
        <taxon>Pseudomonadati</taxon>
        <taxon>Planctomycetota</taxon>
        <taxon>Planctomycetia</taxon>
        <taxon>Pirellulales</taxon>
        <taxon>Pirellulaceae</taxon>
        <taxon>Rubripirellula</taxon>
    </lineage>
</organism>
<feature type="transmembrane region" description="Helical" evidence="8">
    <location>
        <begin position="60"/>
        <end position="80"/>
    </location>
</feature>
<evidence type="ECO:0000256" key="4">
    <source>
        <dbReference type="ARBA" id="ARBA00022692"/>
    </source>
</evidence>
<keyword evidence="3" id="KW-1003">Cell membrane</keyword>
<proteinExistence type="inferred from homology"/>
<dbReference type="KEGG" id="rlc:K227x_63380"/>
<dbReference type="Pfam" id="PF21082">
    <property type="entry name" value="MS_channel_3rd"/>
    <property type="match status" value="1"/>
</dbReference>
<dbReference type="Gene3D" id="2.30.30.60">
    <property type="match status" value="1"/>
</dbReference>
<evidence type="ECO:0000256" key="8">
    <source>
        <dbReference type="SAM" id="Phobius"/>
    </source>
</evidence>
<feature type="transmembrane region" description="Helical" evidence="8">
    <location>
        <begin position="124"/>
        <end position="142"/>
    </location>
</feature>
<dbReference type="InterPro" id="IPR045275">
    <property type="entry name" value="MscS_archaea/bacteria_type"/>
</dbReference>